<feature type="signal peptide" evidence="5">
    <location>
        <begin position="1"/>
        <end position="32"/>
    </location>
</feature>
<dbReference type="InterPro" id="IPR051601">
    <property type="entry name" value="Serine_prot/Carboxylest_S33"/>
</dbReference>
<name>A0ABW2AE54_9MICO</name>
<dbReference type="PANTHER" id="PTHR43248">
    <property type="entry name" value="2-SUCCINYL-6-HYDROXY-2,4-CYCLOHEXADIENE-1-CARBOXYLATE SYNTHASE"/>
    <property type="match status" value="1"/>
</dbReference>
<evidence type="ECO:0000256" key="2">
    <source>
        <dbReference type="ARBA" id="ARBA00022729"/>
    </source>
</evidence>
<keyword evidence="3 8" id="KW-0378">Hydrolase</keyword>
<feature type="region of interest" description="Disordered" evidence="4">
    <location>
        <begin position="521"/>
        <end position="546"/>
    </location>
</feature>
<dbReference type="Proteomes" id="UP001596298">
    <property type="component" value="Unassembled WGS sequence"/>
</dbReference>
<dbReference type="EMBL" id="JBHSWH010000001">
    <property type="protein sequence ID" value="MFC6704970.1"/>
    <property type="molecule type" value="Genomic_DNA"/>
</dbReference>
<keyword evidence="2 5" id="KW-0732">Signal</keyword>
<dbReference type="PANTHER" id="PTHR43248:SF29">
    <property type="entry name" value="TRIPEPTIDYL AMINOPEPTIDASE"/>
    <property type="match status" value="1"/>
</dbReference>
<dbReference type="Gene3D" id="3.40.50.1820">
    <property type="entry name" value="alpha/beta hydrolase"/>
    <property type="match status" value="1"/>
</dbReference>
<gene>
    <name evidence="8" type="ORF">ACFQDH_06735</name>
</gene>
<evidence type="ECO:0000256" key="1">
    <source>
        <dbReference type="ARBA" id="ARBA00010088"/>
    </source>
</evidence>
<dbReference type="Pfam" id="PF00561">
    <property type="entry name" value="Abhydrolase_1"/>
    <property type="match status" value="1"/>
</dbReference>
<dbReference type="SUPFAM" id="SSF53474">
    <property type="entry name" value="alpha/beta-Hydrolases"/>
    <property type="match status" value="1"/>
</dbReference>
<feature type="chain" id="PRO_5045181864" evidence="5">
    <location>
        <begin position="33"/>
        <end position="571"/>
    </location>
</feature>
<proteinExistence type="inferred from homology"/>
<evidence type="ECO:0000259" key="6">
    <source>
        <dbReference type="Pfam" id="PF00561"/>
    </source>
</evidence>
<dbReference type="InterPro" id="IPR029058">
    <property type="entry name" value="AB_hydrolase_fold"/>
</dbReference>
<dbReference type="GO" id="GO:0016787">
    <property type="term" value="F:hydrolase activity"/>
    <property type="evidence" value="ECO:0007669"/>
    <property type="project" value="UniProtKB-KW"/>
</dbReference>
<feature type="domain" description="Peptidase S33 tripeptidyl aminopeptidase-like C-terminal" evidence="7">
    <location>
        <begin position="420"/>
        <end position="510"/>
    </location>
</feature>
<evidence type="ECO:0000256" key="4">
    <source>
        <dbReference type="SAM" id="MobiDB-lite"/>
    </source>
</evidence>
<organism evidence="8 9">
    <name type="scientific">Flexivirga alba</name>
    <dbReference type="NCBI Taxonomy" id="702742"/>
    <lineage>
        <taxon>Bacteria</taxon>
        <taxon>Bacillati</taxon>
        <taxon>Actinomycetota</taxon>
        <taxon>Actinomycetes</taxon>
        <taxon>Micrococcales</taxon>
        <taxon>Dermacoccaceae</taxon>
        <taxon>Flexivirga</taxon>
    </lineage>
</organism>
<evidence type="ECO:0000313" key="8">
    <source>
        <dbReference type="EMBL" id="MFC6704970.1"/>
    </source>
</evidence>
<comment type="caution">
    <text evidence="8">The sequence shown here is derived from an EMBL/GenBank/DDBJ whole genome shotgun (WGS) entry which is preliminary data.</text>
</comment>
<comment type="similarity">
    <text evidence="1">Belongs to the peptidase S33 family.</text>
</comment>
<dbReference type="InterPro" id="IPR000073">
    <property type="entry name" value="AB_hydrolase_1"/>
</dbReference>
<reference evidence="9" key="1">
    <citation type="journal article" date="2019" name="Int. J. Syst. Evol. Microbiol.">
        <title>The Global Catalogue of Microorganisms (GCM) 10K type strain sequencing project: providing services to taxonomists for standard genome sequencing and annotation.</title>
        <authorList>
            <consortium name="The Broad Institute Genomics Platform"/>
            <consortium name="The Broad Institute Genome Sequencing Center for Infectious Disease"/>
            <person name="Wu L."/>
            <person name="Ma J."/>
        </authorList>
    </citation>
    <scope>NUCLEOTIDE SEQUENCE [LARGE SCALE GENOMIC DNA]</scope>
    <source>
        <strain evidence="9">CCUG 58127</strain>
    </source>
</reference>
<feature type="domain" description="AB hydrolase-1" evidence="6">
    <location>
        <begin position="114"/>
        <end position="387"/>
    </location>
</feature>
<protein>
    <submittedName>
        <fullName evidence="8">Alpha/beta hydrolase</fullName>
    </submittedName>
</protein>
<dbReference type="RefSeq" id="WP_382399686.1">
    <property type="nucleotide sequence ID" value="NZ_JBHSWH010000001.1"/>
</dbReference>
<evidence type="ECO:0000313" key="9">
    <source>
        <dbReference type="Proteomes" id="UP001596298"/>
    </source>
</evidence>
<dbReference type="Pfam" id="PF08386">
    <property type="entry name" value="Abhydrolase_4"/>
    <property type="match status" value="1"/>
</dbReference>
<sequence length="571" mass="60976">MRRRVPHLVTVSALATVIAAGGGALAVTPASAATTTSSLSPTHANLDKYTSQQLTWSVSLCPQEVRELGKAAKRSECARVTAPKDYSHPGKGDIKLMVTRTASEQSGTSERVVFTNPGGPGGPAARFSVVVAALSPLGRTEAVVGVDPRGTGESTPVSCDPPQTKVRDSHQLTDANVTALQTAVKASVDKCVAQHGDYLPYINTDNTARDQDLVRQLLGVKTIDYYGVSAGTWLGAHYATLFPEHVGRFVLDSNTAFTKDFQASFGYQPMGFQRRFSTQFEPWAARHNDTYDIGSTAAEVEATHTRVRKAAAEGKLGFFSANVVDNVLTQQMYSNKGLETAAKFLGYLDDARDGNKIALYQAFALLSSGSDSYTDNRESTTFMATTCNDTSWNKNQSYYVGRARSLGPKYPLLGYGQVVNQCAYWPYQATNSKVDLSNSPKILMVDTTLDPATPYEGAAAAHEASPNTVLLTVNNQGNHGAVLGSKNTCVTDAAYGFLMNGALIKQDSVCQGVPLPGDDKVYPTGKQVAGPKPSLGDSQKTTPKHKADDLGDILLNLLEKLVGDIFGGPHS</sequence>
<evidence type="ECO:0000259" key="7">
    <source>
        <dbReference type="Pfam" id="PF08386"/>
    </source>
</evidence>
<keyword evidence="9" id="KW-1185">Reference proteome</keyword>
<evidence type="ECO:0000256" key="3">
    <source>
        <dbReference type="ARBA" id="ARBA00022801"/>
    </source>
</evidence>
<accession>A0ABW2AE54</accession>
<evidence type="ECO:0000256" key="5">
    <source>
        <dbReference type="SAM" id="SignalP"/>
    </source>
</evidence>
<dbReference type="InterPro" id="IPR013595">
    <property type="entry name" value="Pept_S33_TAP-like_C"/>
</dbReference>
<feature type="region of interest" description="Disordered" evidence="4">
    <location>
        <begin position="146"/>
        <end position="165"/>
    </location>
</feature>